<protein>
    <submittedName>
        <fullName evidence="1">SDR family NAD(P)-dependent oxidoreductase</fullName>
    </submittedName>
</protein>
<comment type="caution">
    <text evidence="1">The sequence shown here is derived from an EMBL/GenBank/DDBJ whole genome shotgun (WGS) entry which is preliminary data.</text>
</comment>
<dbReference type="PANTHER" id="PTHR43544:SF12">
    <property type="entry name" value="NAD(P)-BINDING ROSSMANN-FOLD SUPERFAMILY PROTEIN"/>
    <property type="match status" value="1"/>
</dbReference>
<proteinExistence type="predicted"/>
<dbReference type="GO" id="GO:0005737">
    <property type="term" value="C:cytoplasm"/>
    <property type="evidence" value="ECO:0007669"/>
    <property type="project" value="TreeGrafter"/>
</dbReference>
<dbReference type="RefSeq" id="WP_094786414.1">
    <property type="nucleotide sequence ID" value="NZ_NDXW01000001.1"/>
</dbReference>
<dbReference type="Pfam" id="PF00106">
    <property type="entry name" value="adh_short"/>
    <property type="match status" value="1"/>
</dbReference>
<dbReference type="EMBL" id="NDXW01000001">
    <property type="protein sequence ID" value="RDH43009.1"/>
    <property type="molecule type" value="Genomic_DNA"/>
</dbReference>
<dbReference type="InterPro" id="IPR002347">
    <property type="entry name" value="SDR_fam"/>
</dbReference>
<keyword evidence="2" id="KW-1185">Reference proteome</keyword>
<dbReference type="Proteomes" id="UP000257039">
    <property type="component" value="Unassembled WGS sequence"/>
</dbReference>
<dbReference type="GO" id="GO:0016491">
    <property type="term" value="F:oxidoreductase activity"/>
    <property type="evidence" value="ECO:0007669"/>
    <property type="project" value="TreeGrafter"/>
</dbReference>
<organism evidence="1 2">
    <name type="scientific">Zooshikella ganghwensis</name>
    <dbReference type="NCBI Taxonomy" id="202772"/>
    <lineage>
        <taxon>Bacteria</taxon>
        <taxon>Pseudomonadati</taxon>
        <taxon>Pseudomonadota</taxon>
        <taxon>Gammaproteobacteria</taxon>
        <taxon>Oceanospirillales</taxon>
        <taxon>Zooshikellaceae</taxon>
        <taxon>Zooshikella</taxon>
    </lineage>
</organism>
<dbReference type="InterPro" id="IPR036291">
    <property type="entry name" value="NAD(P)-bd_dom_sf"/>
</dbReference>
<reference evidence="1 2" key="1">
    <citation type="submission" date="2017-04" db="EMBL/GenBank/DDBJ databases">
        <title>Draft genome sequence of Zooshikella ganghwensis VG4 isolated from Red Sea sediments.</title>
        <authorList>
            <person name="Rehman Z."/>
            <person name="Alam I."/>
            <person name="Kamau A."/>
            <person name="Bajic V."/>
            <person name="Leiknes T."/>
        </authorList>
    </citation>
    <scope>NUCLEOTIDE SEQUENCE [LARGE SCALE GENOMIC DNA]</scope>
    <source>
        <strain evidence="1 2">VG4</strain>
    </source>
</reference>
<evidence type="ECO:0000313" key="2">
    <source>
        <dbReference type="Proteomes" id="UP000257039"/>
    </source>
</evidence>
<gene>
    <name evidence="1" type="ORF">B9G39_05835</name>
</gene>
<accession>A0A4P9VKF5</accession>
<dbReference type="Gene3D" id="3.40.50.720">
    <property type="entry name" value="NAD(P)-binding Rossmann-like Domain"/>
    <property type="match status" value="1"/>
</dbReference>
<dbReference type="PRINTS" id="PR00081">
    <property type="entry name" value="GDHRDH"/>
</dbReference>
<dbReference type="SUPFAM" id="SSF51735">
    <property type="entry name" value="NAD(P)-binding Rossmann-fold domains"/>
    <property type="match status" value="1"/>
</dbReference>
<name>A0A4P9VKF5_9GAMM</name>
<dbReference type="InterPro" id="IPR051468">
    <property type="entry name" value="Fungal_SecMetab_SDRs"/>
</dbReference>
<dbReference type="CDD" id="cd05325">
    <property type="entry name" value="carb_red_sniffer_like_SDR_c"/>
    <property type="match status" value="1"/>
</dbReference>
<dbReference type="PANTHER" id="PTHR43544">
    <property type="entry name" value="SHORT-CHAIN DEHYDROGENASE/REDUCTASE"/>
    <property type="match status" value="1"/>
</dbReference>
<evidence type="ECO:0000313" key="1">
    <source>
        <dbReference type="EMBL" id="RDH43009.1"/>
    </source>
</evidence>
<sequence length="266" mass="29216">MNGSKALYLNCFTSPINAFIVGASRGIGLAFIKQLLQEPCINQVFAGCRSPSEARTLNDLTVNNPSRLHPIQIDLTDEHSVQKSLNHVKQQLNCQPLSLIINCAGFLHNERAGFFPEKKLAEVSPALLQSSLTLHTLGVLLLAKYSEALLARQTHTVFASLSARVGSISDNRLGGWYSYRVSKAAHNMAIKNIAIEWSRRNKHNVCVALHPGSTATELSAPFQHNIAPHKLFSATQAAGYLLSVINQLRPEDTGKFLAWDGQVIPW</sequence>
<dbReference type="AlphaFoldDB" id="A0A4P9VKF5"/>